<gene>
    <name evidence="2" type="ORF">FHG66_18070</name>
</gene>
<dbReference type="SUPFAM" id="SSF55729">
    <property type="entry name" value="Acyl-CoA N-acyltransferases (Nat)"/>
    <property type="match status" value="1"/>
</dbReference>
<dbReference type="PANTHER" id="PTHR43792">
    <property type="entry name" value="GNAT FAMILY, PUTATIVE (AFU_ORTHOLOGUE AFUA_3G00765)-RELATED-RELATED"/>
    <property type="match status" value="1"/>
</dbReference>
<dbReference type="PANTHER" id="PTHR43792:SF1">
    <property type="entry name" value="N-ACETYLTRANSFERASE DOMAIN-CONTAINING PROTEIN"/>
    <property type="match status" value="1"/>
</dbReference>
<evidence type="ECO:0000313" key="2">
    <source>
        <dbReference type="EMBL" id="TNC46768.1"/>
    </source>
</evidence>
<dbReference type="InterPro" id="IPR016181">
    <property type="entry name" value="Acyl_CoA_acyltransferase"/>
</dbReference>
<dbReference type="GO" id="GO:0016747">
    <property type="term" value="F:acyltransferase activity, transferring groups other than amino-acyl groups"/>
    <property type="evidence" value="ECO:0007669"/>
    <property type="project" value="InterPro"/>
</dbReference>
<evidence type="ECO:0000259" key="1">
    <source>
        <dbReference type="PROSITE" id="PS51186"/>
    </source>
</evidence>
<dbReference type="InterPro" id="IPR000182">
    <property type="entry name" value="GNAT_dom"/>
</dbReference>
<organism evidence="2 3">
    <name type="scientific">Rubellimicrobium rubrum</name>
    <dbReference type="NCBI Taxonomy" id="2585369"/>
    <lineage>
        <taxon>Bacteria</taxon>
        <taxon>Pseudomonadati</taxon>
        <taxon>Pseudomonadota</taxon>
        <taxon>Alphaproteobacteria</taxon>
        <taxon>Rhodobacterales</taxon>
        <taxon>Roseobacteraceae</taxon>
        <taxon>Rubellimicrobium</taxon>
    </lineage>
</organism>
<comment type="caution">
    <text evidence="2">The sequence shown here is derived from an EMBL/GenBank/DDBJ whole genome shotgun (WGS) entry which is preliminary data.</text>
</comment>
<protein>
    <submittedName>
        <fullName evidence="2">GNAT family N-acetyltransferase</fullName>
    </submittedName>
</protein>
<dbReference type="Proteomes" id="UP000305887">
    <property type="component" value="Unassembled WGS sequence"/>
</dbReference>
<dbReference type="AlphaFoldDB" id="A0A5C4MSJ3"/>
<evidence type="ECO:0000313" key="3">
    <source>
        <dbReference type="Proteomes" id="UP000305887"/>
    </source>
</evidence>
<dbReference type="PROSITE" id="PS51186">
    <property type="entry name" value="GNAT"/>
    <property type="match status" value="1"/>
</dbReference>
<accession>A0A5C4MSJ3</accession>
<dbReference type="OrthoDB" id="6293260at2"/>
<keyword evidence="3" id="KW-1185">Reference proteome</keyword>
<name>A0A5C4MSJ3_9RHOB</name>
<reference evidence="2 3" key="1">
    <citation type="submission" date="2019-06" db="EMBL/GenBank/DDBJ databases">
        <title>YIM 131921 draft genome.</title>
        <authorList>
            <person name="Jiang L."/>
        </authorList>
    </citation>
    <scope>NUCLEOTIDE SEQUENCE [LARGE SCALE GENOMIC DNA]</scope>
    <source>
        <strain evidence="2 3">YIM 131921</strain>
    </source>
</reference>
<feature type="domain" description="N-acetyltransferase" evidence="1">
    <location>
        <begin position="11"/>
        <end position="174"/>
    </location>
</feature>
<sequence length="174" mass="19446">MTGPVLHTERLTLRRPQPGDWTSFHDFMMSDRASEFGSHRNVGKAFRSFAAELGHWDIFGFGMFAVTYKGEDRAVALVGPWNPPDWPERELGWMVLDAEAEGRGIAREAAQGALHHIWSALRWDTVVSYIAEGNARSVALAQRLRAMLDPQAQAPEAPGKTVLVYRHPRPEALA</sequence>
<proteinExistence type="predicted"/>
<dbReference type="Pfam" id="PF13302">
    <property type="entry name" value="Acetyltransf_3"/>
    <property type="match status" value="1"/>
</dbReference>
<keyword evidence="2" id="KW-0808">Transferase</keyword>
<dbReference type="InterPro" id="IPR051531">
    <property type="entry name" value="N-acetyltransferase"/>
</dbReference>
<dbReference type="RefSeq" id="WP_139078451.1">
    <property type="nucleotide sequence ID" value="NZ_VDFU01000032.1"/>
</dbReference>
<dbReference type="Gene3D" id="3.40.630.30">
    <property type="match status" value="1"/>
</dbReference>
<dbReference type="EMBL" id="VDFU01000032">
    <property type="protein sequence ID" value="TNC46768.1"/>
    <property type="molecule type" value="Genomic_DNA"/>
</dbReference>